<evidence type="ECO:0000256" key="1">
    <source>
        <dbReference type="ARBA" id="ARBA00022741"/>
    </source>
</evidence>
<dbReference type="Pfam" id="PF01467">
    <property type="entry name" value="CTP_transf_like"/>
    <property type="match status" value="1"/>
</dbReference>
<keyword evidence="1" id="KW-0547">Nucleotide-binding</keyword>
<organism evidence="4 5">
    <name type="scientific">Candidatus Gottesmanbacteria bacterium GW2011_GWA1_43_11</name>
    <dbReference type="NCBI Taxonomy" id="1618436"/>
    <lineage>
        <taxon>Bacteria</taxon>
        <taxon>Candidatus Gottesmaniibacteriota</taxon>
    </lineage>
</organism>
<dbReference type="Proteomes" id="UP000034543">
    <property type="component" value="Unassembled WGS sequence"/>
</dbReference>
<dbReference type="Pfam" id="PF04019">
    <property type="entry name" value="DUF359"/>
    <property type="match status" value="1"/>
</dbReference>
<dbReference type="InterPro" id="IPR007164">
    <property type="entry name" value="GTP-dep_dephospho-CoA_kin"/>
</dbReference>
<dbReference type="SUPFAM" id="SSF52374">
    <property type="entry name" value="Nucleotidylyl transferase"/>
    <property type="match status" value="1"/>
</dbReference>
<protein>
    <submittedName>
        <fullName evidence="4">Phosphopantetheine adenylyltransferase</fullName>
    </submittedName>
</protein>
<keyword evidence="4" id="KW-0548">Nucleotidyltransferase</keyword>
<dbReference type="GO" id="GO:0016779">
    <property type="term" value="F:nucleotidyltransferase activity"/>
    <property type="evidence" value="ECO:0007669"/>
    <property type="project" value="UniProtKB-KW"/>
</dbReference>
<dbReference type="GO" id="GO:0005525">
    <property type="term" value="F:GTP binding"/>
    <property type="evidence" value="ECO:0007669"/>
    <property type="project" value="UniProtKB-KW"/>
</dbReference>
<gene>
    <name evidence="4" type="ORF">UV59_C0009G0004</name>
</gene>
<dbReference type="PANTHER" id="PTHR40732">
    <property type="entry name" value="UPF0218 PROTEIN TK1697"/>
    <property type="match status" value="1"/>
</dbReference>
<evidence type="ECO:0000256" key="2">
    <source>
        <dbReference type="ARBA" id="ARBA00023134"/>
    </source>
</evidence>
<dbReference type="Gene3D" id="3.40.50.620">
    <property type="entry name" value="HUPs"/>
    <property type="match status" value="1"/>
</dbReference>
<proteinExistence type="inferred from homology"/>
<dbReference type="GO" id="GO:0016301">
    <property type="term" value="F:kinase activity"/>
    <property type="evidence" value="ECO:0007669"/>
    <property type="project" value="InterPro"/>
</dbReference>
<reference evidence="4 5" key="1">
    <citation type="journal article" date="2015" name="Nature">
        <title>rRNA introns, odd ribosomes, and small enigmatic genomes across a large radiation of phyla.</title>
        <authorList>
            <person name="Brown C.T."/>
            <person name="Hug L.A."/>
            <person name="Thomas B.C."/>
            <person name="Sharon I."/>
            <person name="Castelle C.J."/>
            <person name="Singh A."/>
            <person name="Wilkins M.J."/>
            <person name="Williams K.H."/>
            <person name="Banfield J.F."/>
        </authorList>
    </citation>
    <scope>NUCLEOTIDE SEQUENCE [LARGE SCALE GENOMIC DNA]</scope>
</reference>
<comment type="caution">
    <text evidence="4">The sequence shown here is derived from an EMBL/GenBank/DDBJ whole genome shotgun (WGS) entry which is preliminary data.</text>
</comment>
<dbReference type="GO" id="GO:0015937">
    <property type="term" value="P:coenzyme A biosynthetic process"/>
    <property type="evidence" value="ECO:0007669"/>
    <property type="project" value="InterPro"/>
</dbReference>
<name>A0A0G1CI77_9BACT</name>
<dbReference type="STRING" id="1618436.UV59_C0009G0004"/>
<dbReference type="NCBIfam" id="TIGR00125">
    <property type="entry name" value="cyt_tran_rel"/>
    <property type="match status" value="1"/>
</dbReference>
<dbReference type="NCBIfam" id="NF001985">
    <property type="entry name" value="PRK00777.1"/>
    <property type="match status" value="1"/>
</dbReference>
<evidence type="ECO:0000259" key="3">
    <source>
        <dbReference type="Pfam" id="PF01467"/>
    </source>
</evidence>
<dbReference type="InterPro" id="IPR004821">
    <property type="entry name" value="Cyt_trans-like"/>
</dbReference>
<dbReference type="AlphaFoldDB" id="A0A0G1CI77"/>
<feature type="domain" description="Cytidyltransferase-like" evidence="3">
    <location>
        <begin position="8"/>
        <end position="149"/>
    </location>
</feature>
<dbReference type="HAMAP" id="MF_00590">
    <property type="entry name" value="Dephospho_CoA_kinase_GTP_dep"/>
    <property type="match status" value="1"/>
</dbReference>
<evidence type="ECO:0000313" key="5">
    <source>
        <dbReference type="Proteomes" id="UP000034543"/>
    </source>
</evidence>
<keyword evidence="2" id="KW-0342">GTP-binding</keyword>
<sequence length="392" mass="43372">MTYQNLTIGGTFDHFHEGHEAMLTKAFQVGDTVWLGITTDEFVKRIESKRLPFPNYLEPFATRKTVVETFLVQHKFSAQAKIVPITDRFGTTLTDQKLETIVVSPETEPVAREINQLRIEKGWKPLQIILVPWVLAQDKSPINSIRIRAGEISRTGELFSVAASWGRRNLPDVLRQKLQQPLGELFSLENYDEAGPAARQPQFRSKLSRSSFKYLKDYRDQTGGASTGAPRRASPATLLNFLAESVLAPSVQLTGLPVMVIAVGDAVTQSLIRAGFIPQVSVIDFHIARKKVFQILADFKFPTVAVTNTIENTAGTLSAKGFTTLKELITGAKYPAVLEVQGEEDLLTLFAILAAPLESLVIYGQPGEGIVAVSVTEAKKWEIKGYIDQFVV</sequence>
<dbReference type="PANTHER" id="PTHR40732:SF1">
    <property type="entry name" value="GTP-DEPENDENT DEPHOSPHO-COA KINASE"/>
    <property type="match status" value="1"/>
</dbReference>
<keyword evidence="4" id="KW-0808">Transferase</keyword>
<evidence type="ECO:0000313" key="4">
    <source>
        <dbReference type="EMBL" id="KKS85202.1"/>
    </source>
</evidence>
<dbReference type="InterPro" id="IPR014729">
    <property type="entry name" value="Rossmann-like_a/b/a_fold"/>
</dbReference>
<accession>A0A0G1CI77</accession>
<dbReference type="EMBL" id="LCFB01000009">
    <property type="protein sequence ID" value="KKS85202.1"/>
    <property type="molecule type" value="Genomic_DNA"/>
</dbReference>